<accession>A0A7J0BJQ8</accession>
<feature type="domain" description="4Fe-4S ferredoxin-type" evidence="4">
    <location>
        <begin position="226"/>
        <end position="257"/>
    </location>
</feature>
<dbReference type="Proteomes" id="UP000503840">
    <property type="component" value="Unassembled WGS sequence"/>
</dbReference>
<evidence type="ECO:0000259" key="4">
    <source>
        <dbReference type="PROSITE" id="PS51379"/>
    </source>
</evidence>
<sequence>MTSYTVYMDQLPGLLELWAREFQVHVPVEVEEGIYDFVPWRKDEEIAWEYDVAYNTLKRFFLPPRETLLRFDPAACTAEVVCEAPKQLLFGVHPYDVKAANQLDTLMRKDVPDNNFISRKKNTVIFALEPAAVARNAFWASVDAHKIDNGYDLYWTRISSASFHVEVATRRGKELLLAGGPLDLATDADKEAARHAHQRIIKESLRDGLKYPWRETADILSRAWDSTLWQHRARHCFSCGTCNLVCPTCYCFDMKEELDNTLTKGERYREWDGCMMDSFSRVAGDHNFRPHTRERFRHRYYRKGKYIYDKIGQLGCVGCGRCVSGCTSGIADPKAVFNELWEADRHDS</sequence>
<keyword evidence="1" id="KW-0479">Metal-binding</keyword>
<evidence type="ECO:0000256" key="1">
    <source>
        <dbReference type="ARBA" id="ARBA00022723"/>
    </source>
</evidence>
<reference evidence="5 6" key="1">
    <citation type="submission" date="2020-05" db="EMBL/GenBank/DDBJ databases">
        <title>Draft genome sequence of Desulfovibrio sp. strain HN2T.</title>
        <authorList>
            <person name="Ueno A."/>
            <person name="Tamazawa S."/>
            <person name="Tamamura S."/>
            <person name="Murakami T."/>
            <person name="Kiyama T."/>
            <person name="Inomata H."/>
            <person name="Amano Y."/>
            <person name="Miyakawa K."/>
            <person name="Tamaki H."/>
            <person name="Naganuma T."/>
            <person name="Kaneko K."/>
        </authorList>
    </citation>
    <scope>NUCLEOTIDE SEQUENCE [LARGE SCALE GENOMIC DNA]</scope>
    <source>
        <strain evidence="5 6">HN2</strain>
    </source>
</reference>
<keyword evidence="2" id="KW-0408">Iron</keyword>
<dbReference type="EMBL" id="BLVO01000013">
    <property type="protein sequence ID" value="GFM33412.1"/>
    <property type="molecule type" value="Genomic_DNA"/>
</dbReference>
<keyword evidence="6" id="KW-1185">Reference proteome</keyword>
<keyword evidence="3" id="KW-0411">Iron-sulfur</keyword>
<dbReference type="GO" id="GO:0046872">
    <property type="term" value="F:metal ion binding"/>
    <property type="evidence" value="ECO:0007669"/>
    <property type="project" value="UniProtKB-KW"/>
</dbReference>
<gene>
    <name evidence="5" type="ORF">DSM101010T_17770</name>
</gene>
<evidence type="ECO:0000313" key="5">
    <source>
        <dbReference type="EMBL" id="GFM33412.1"/>
    </source>
</evidence>
<dbReference type="PANTHER" id="PTHR40447:SF1">
    <property type="entry name" value="ANAEROBIC SULFITE REDUCTASE SUBUNIT A"/>
    <property type="match status" value="1"/>
</dbReference>
<dbReference type="GO" id="GO:0051536">
    <property type="term" value="F:iron-sulfur cluster binding"/>
    <property type="evidence" value="ECO:0007669"/>
    <property type="project" value="UniProtKB-KW"/>
</dbReference>
<dbReference type="PROSITE" id="PS51379">
    <property type="entry name" value="4FE4S_FER_2"/>
    <property type="match status" value="2"/>
</dbReference>
<organism evidence="5 6">
    <name type="scientific">Desulfovibrio subterraneus</name>
    <dbReference type="NCBI Taxonomy" id="2718620"/>
    <lineage>
        <taxon>Bacteria</taxon>
        <taxon>Pseudomonadati</taxon>
        <taxon>Thermodesulfobacteriota</taxon>
        <taxon>Desulfovibrionia</taxon>
        <taxon>Desulfovibrionales</taxon>
        <taxon>Desulfovibrionaceae</taxon>
        <taxon>Desulfovibrio</taxon>
    </lineage>
</organism>
<evidence type="ECO:0000313" key="6">
    <source>
        <dbReference type="Proteomes" id="UP000503840"/>
    </source>
</evidence>
<name>A0A7J0BJQ8_9BACT</name>
<evidence type="ECO:0000256" key="3">
    <source>
        <dbReference type="ARBA" id="ARBA00023014"/>
    </source>
</evidence>
<dbReference type="PANTHER" id="PTHR40447">
    <property type="entry name" value="ANAEROBIC SULFITE REDUCTASE SUBUNIT A"/>
    <property type="match status" value="1"/>
</dbReference>
<proteinExistence type="predicted"/>
<evidence type="ECO:0000256" key="2">
    <source>
        <dbReference type="ARBA" id="ARBA00023004"/>
    </source>
</evidence>
<dbReference type="SUPFAM" id="SSF54862">
    <property type="entry name" value="4Fe-4S ferredoxins"/>
    <property type="match status" value="1"/>
</dbReference>
<dbReference type="InterPro" id="IPR017896">
    <property type="entry name" value="4Fe4S_Fe-S-bd"/>
</dbReference>
<dbReference type="AlphaFoldDB" id="A0A7J0BJQ8"/>
<dbReference type="Pfam" id="PF17179">
    <property type="entry name" value="Fer4_22"/>
    <property type="match status" value="1"/>
</dbReference>
<dbReference type="InterPro" id="IPR017900">
    <property type="entry name" value="4Fe4S_Fe_S_CS"/>
</dbReference>
<comment type="caution">
    <text evidence="5">The sequence shown here is derived from an EMBL/GenBank/DDBJ whole genome shotgun (WGS) entry which is preliminary data.</text>
</comment>
<feature type="domain" description="4Fe-4S ferredoxin-type" evidence="4">
    <location>
        <begin position="304"/>
        <end position="336"/>
    </location>
</feature>
<dbReference type="RefSeq" id="WP_174405076.1">
    <property type="nucleotide sequence ID" value="NZ_BLVO01000013.1"/>
</dbReference>
<protein>
    <submittedName>
        <fullName evidence="5">Hydrogenase</fullName>
    </submittedName>
</protein>
<dbReference type="PROSITE" id="PS00198">
    <property type="entry name" value="4FE4S_FER_1"/>
    <property type="match status" value="1"/>
</dbReference>